<dbReference type="SUPFAM" id="SSF54862">
    <property type="entry name" value="4Fe-4S ferredoxins"/>
    <property type="match status" value="1"/>
</dbReference>
<dbReference type="InterPro" id="IPR004108">
    <property type="entry name" value="Fe_hydrogenase_lsu_C"/>
</dbReference>
<evidence type="ECO:0000256" key="6">
    <source>
        <dbReference type="ARBA" id="ARBA00023014"/>
    </source>
</evidence>
<dbReference type="InterPro" id="IPR017900">
    <property type="entry name" value="4Fe4S_Fe_S_CS"/>
</dbReference>
<evidence type="ECO:0000256" key="2">
    <source>
        <dbReference type="ARBA" id="ARBA00022485"/>
    </source>
</evidence>
<evidence type="ECO:0000313" key="8">
    <source>
        <dbReference type="EMBL" id="SFU44648.1"/>
    </source>
</evidence>
<dbReference type="Proteomes" id="UP000198817">
    <property type="component" value="Unassembled WGS sequence"/>
</dbReference>
<dbReference type="PROSITE" id="PS00198">
    <property type="entry name" value="4FE4S_FER_1"/>
    <property type="match status" value="1"/>
</dbReference>
<keyword evidence="6" id="KW-0411">Iron-sulfur</keyword>
<feature type="domain" description="4Fe-4S ferredoxin-type" evidence="7">
    <location>
        <begin position="159"/>
        <end position="189"/>
    </location>
</feature>
<dbReference type="InterPro" id="IPR027631">
    <property type="entry name" value="Mono_FeFe_hydrog"/>
</dbReference>
<dbReference type="SUPFAM" id="SSF53920">
    <property type="entry name" value="Fe-only hydrogenase"/>
    <property type="match status" value="1"/>
</dbReference>
<dbReference type="CDD" id="cd10549">
    <property type="entry name" value="MtMvhB_like"/>
    <property type="match status" value="1"/>
</dbReference>
<dbReference type="InterPro" id="IPR050294">
    <property type="entry name" value="RnfB_subfamily"/>
</dbReference>
<sequence length="519" mass="57285">MLICCQIPMYNVYFGAVAGIESIVCGGRRYRLSHERGFEMKADESILGLRHQVIYEVAKLAFDGQLEKAEYLPEKIIPGTLPHYRCCVYKEREIVRRRVRLSLGKTESEVDTGNIMQVIEPACADCPISSYSVTDNCRSCLGKACLRSCKFGAIQAGPHRSVIDATKCKECGQCAKACPYNAIVHLERPCKKSCPVDAISYDEQGLSRIDEEKCIRCGRCMHHCPFGAIGTIDSIVPVIEALKSGKEVYAMAAPAIEGQYGPEIGMGSWRKALKEVGFTDFFEVGLGGDLTTSAEAEEWYEAYQKGEMRTTSCCPAFVNMIRMHYPKLDQYVSTAVSPMCELSRMIKAQHPGAVTVFIGPCIAKKSEIKDQKIPGNADYALLYEEIEAILKAKEVELTPVEDNYQLASIFGKKYATSGGVAAAVLQYLDETDRGGNYKVERPSGGAELRKTLTMASFGRLNADFVEGMACEGGCFNGPASKVSGPVAMKNRKALLEKADDRKITENLKNYDLDSFPRYR</sequence>
<accession>A0A1I7G891</accession>
<dbReference type="InterPro" id="IPR057431">
    <property type="entry name" value="LdpA_Fe-S-bd"/>
</dbReference>
<gene>
    <name evidence="8" type="ORF">SAMN05216508_10552</name>
</gene>
<organism evidence="8 9">
    <name type="scientific">Eubacterium pyruvativorans</name>
    <dbReference type="NCBI Taxonomy" id="155865"/>
    <lineage>
        <taxon>Bacteria</taxon>
        <taxon>Bacillati</taxon>
        <taxon>Bacillota</taxon>
        <taxon>Clostridia</taxon>
        <taxon>Eubacteriales</taxon>
        <taxon>Eubacteriaceae</taxon>
        <taxon>Eubacterium</taxon>
    </lineage>
</organism>
<protein>
    <submittedName>
        <fullName evidence="8">[FeFe] hydrogenase, group B1/B3</fullName>
    </submittedName>
</protein>
<evidence type="ECO:0000313" key="9">
    <source>
        <dbReference type="Proteomes" id="UP000198817"/>
    </source>
</evidence>
<dbReference type="Gene3D" id="3.30.70.20">
    <property type="match status" value="2"/>
</dbReference>
<keyword evidence="5" id="KW-0408">Iron</keyword>
<proteinExistence type="predicted"/>
<evidence type="ECO:0000256" key="3">
    <source>
        <dbReference type="ARBA" id="ARBA00022723"/>
    </source>
</evidence>
<dbReference type="GO" id="GO:0046872">
    <property type="term" value="F:metal ion binding"/>
    <property type="evidence" value="ECO:0007669"/>
    <property type="project" value="UniProtKB-KW"/>
</dbReference>
<evidence type="ECO:0000256" key="1">
    <source>
        <dbReference type="ARBA" id="ARBA00022448"/>
    </source>
</evidence>
<evidence type="ECO:0000256" key="5">
    <source>
        <dbReference type="ARBA" id="ARBA00023004"/>
    </source>
</evidence>
<feature type="domain" description="4Fe-4S ferredoxin-type" evidence="7">
    <location>
        <begin position="205"/>
        <end position="234"/>
    </location>
</feature>
<name>A0A1I7G891_9FIRM</name>
<dbReference type="InterPro" id="IPR009016">
    <property type="entry name" value="Fe_hydrogenase"/>
</dbReference>
<dbReference type="NCBIfam" id="TIGR04105">
    <property type="entry name" value="FeFe_hydrog_B1"/>
    <property type="match status" value="1"/>
</dbReference>
<reference evidence="8 9" key="1">
    <citation type="submission" date="2016-10" db="EMBL/GenBank/DDBJ databases">
        <authorList>
            <person name="de Groot N.N."/>
        </authorList>
    </citation>
    <scope>NUCLEOTIDE SEQUENCE [LARGE SCALE GENOMIC DNA]</scope>
    <source>
        <strain evidence="8 9">KHGC13</strain>
    </source>
</reference>
<dbReference type="Pfam" id="PF00037">
    <property type="entry name" value="Fer4"/>
    <property type="match status" value="1"/>
</dbReference>
<dbReference type="PANTHER" id="PTHR42859:SF10">
    <property type="entry name" value="DIMETHYLSULFOXIDE REDUCTASE CHAIN B"/>
    <property type="match status" value="1"/>
</dbReference>
<keyword evidence="3" id="KW-0479">Metal-binding</keyword>
<keyword evidence="4" id="KW-0249">Electron transport</keyword>
<dbReference type="Gene3D" id="3.40.950.10">
    <property type="entry name" value="Fe-only Hydrogenase (Larger Subunit), Chain L, domain 3"/>
    <property type="match status" value="1"/>
</dbReference>
<keyword evidence="2" id="KW-0004">4Fe-4S</keyword>
<keyword evidence="1" id="KW-0813">Transport</keyword>
<dbReference type="Pfam" id="PF02906">
    <property type="entry name" value="Fe_hyd_lg_C"/>
    <property type="match status" value="1"/>
</dbReference>
<dbReference type="EMBL" id="FPBT01000005">
    <property type="protein sequence ID" value="SFU44648.1"/>
    <property type="molecule type" value="Genomic_DNA"/>
</dbReference>
<dbReference type="Pfam" id="PF25160">
    <property type="entry name" value="LdpA_Fe-S-bd"/>
    <property type="match status" value="1"/>
</dbReference>
<evidence type="ECO:0000259" key="7">
    <source>
        <dbReference type="PROSITE" id="PS51379"/>
    </source>
</evidence>
<dbReference type="PANTHER" id="PTHR42859">
    <property type="entry name" value="OXIDOREDUCTASE"/>
    <property type="match status" value="1"/>
</dbReference>
<dbReference type="InterPro" id="IPR017896">
    <property type="entry name" value="4Fe4S_Fe-S-bd"/>
</dbReference>
<dbReference type="PROSITE" id="PS51379">
    <property type="entry name" value="4FE4S_FER_2"/>
    <property type="match status" value="2"/>
</dbReference>
<keyword evidence="9" id="KW-1185">Reference proteome</keyword>
<dbReference type="GO" id="GO:0051539">
    <property type="term" value="F:4 iron, 4 sulfur cluster binding"/>
    <property type="evidence" value="ECO:0007669"/>
    <property type="project" value="UniProtKB-KW"/>
</dbReference>
<dbReference type="AlphaFoldDB" id="A0A1I7G891"/>
<evidence type="ECO:0000256" key="4">
    <source>
        <dbReference type="ARBA" id="ARBA00022982"/>
    </source>
</evidence>
<dbReference type="STRING" id="155865.SAMN05216515_10653"/>